<dbReference type="EMBL" id="LR026982">
    <property type="protein sequence ID" value="VCU06566.1"/>
    <property type="molecule type" value="Genomic_DNA"/>
</dbReference>
<dbReference type="OrthoDB" id="564699at2"/>
<accession>A0A3S4CFK1</accession>
<geneLocation type="plasmid" evidence="1">
    <name>1</name>
</geneLocation>
<keyword evidence="3" id="KW-1185">Reference proteome</keyword>
<organism evidence="2 3">
    <name type="scientific">Rhodoplanes serenus</name>
    <dbReference type="NCBI Taxonomy" id="200615"/>
    <lineage>
        <taxon>Bacteria</taxon>
        <taxon>Pseudomonadati</taxon>
        <taxon>Pseudomonadota</taxon>
        <taxon>Alphaproteobacteria</taxon>
        <taxon>Hyphomicrobiales</taxon>
        <taxon>Nitrobacteraceae</taxon>
        <taxon>Rhodoplanes</taxon>
    </lineage>
</organism>
<evidence type="ECO:0000313" key="1">
    <source>
        <dbReference type="EMBL" id="VCU06566.1"/>
    </source>
</evidence>
<proteinExistence type="predicted"/>
<evidence type="ECO:0000313" key="2">
    <source>
        <dbReference type="EMBL" id="VCU07891.1"/>
    </source>
</evidence>
<dbReference type="EMBL" id="UWOC01000077">
    <property type="protein sequence ID" value="VCU07891.1"/>
    <property type="molecule type" value="Genomic_DNA"/>
</dbReference>
<gene>
    <name evidence="2" type="ORF">RHODGE_RHODGE_01041</name>
    <name evidence="1" type="ORF">RHODPL_RHODPL_00014</name>
</gene>
<sequence length="420" mass="42891">MALGGVYATGTASFTAGSTAVTGAGTLWASANNVLEGDWIWSAGQIGIVAAVPSNTTLVLQDGWTGSSAAGAAYRIVKMSWLRYDTYTIFENQNRLLTALDAGLLPSGATRPQSVAGGGLWRKIVSATAHQINYHDGADDIALLTVDPVANTAKLPAAAAPREVLTANRTYYVRTDGSDSNTGLANTVGGAFLTIQRAIDVASALDLSIYNVVIVVGAGTYTGALRSQSLVGSGMVFIVGDEANPGNVLINPGAIDVISGENVRGIYAFRGMKITSSGGGSGIRAVGSTFFRFRNIDFGACGVVHIYSQYGGRIDAEGDWRISGGATYHLLADGGLIAAGGRTVTLTGTPNFVGCFALAQKGTGIIDAALMTFVGGATGTRYVAQFGGQIATAGGGANYFPGNTAGNGTNFGVAPYGMYS</sequence>
<protein>
    <submittedName>
        <fullName evidence="2">Uncharacterized protein</fullName>
    </submittedName>
</protein>
<dbReference type="InterPro" id="IPR012334">
    <property type="entry name" value="Pectin_lyas_fold"/>
</dbReference>
<dbReference type="SUPFAM" id="SSF51126">
    <property type="entry name" value="Pectin lyase-like"/>
    <property type="match status" value="1"/>
</dbReference>
<dbReference type="Proteomes" id="UP000289200">
    <property type="component" value="Unassembled WGS sequence"/>
</dbReference>
<dbReference type="RefSeq" id="WP_129608065.1">
    <property type="nucleotide sequence ID" value="NZ_LR026982.1"/>
</dbReference>
<reference evidence="3" key="1">
    <citation type="submission" date="2018-10" db="EMBL/GenBank/DDBJ databases">
        <authorList>
            <person name="Peiro R."/>
            <person name="Begona"/>
            <person name="Cbmso G."/>
            <person name="Lopez M."/>
            <person name="Gonzalez S."/>
            <person name="Sacristan E."/>
            <person name="Castillo E."/>
        </authorList>
    </citation>
    <scope>NUCLEOTIDE SEQUENCE [LARGE SCALE GENOMIC DNA]</scope>
</reference>
<reference evidence="2" key="2">
    <citation type="submission" date="2018-10" db="EMBL/GenBank/DDBJ databases">
        <authorList>
            <person name="Peiro R."/>
            <person name="Begona"/>
            <person name="Cbmso G."/>
            <person name="Lopez M."/>
            <person name="Gonzalez S."/>
            <person name="Sacristan E."/>
            <person name="Castillo E."/>
        </authorList>
    </citation>
    <scope>NUCLEOTIDE SEQUENCE</scope>
    <source>
        <strain evidence="2">Rhod_genome</strain>
        <strain evidence="1">Rhod_plasmid</strain>
        <plasmid evidence="1">1</plasmid>
    </source>
</reference>
<dbReference type="InterPro" id="IPR011050">
    <property type="entry name" value="Pectin_lyase_fold/virulence"/>
</dbReference>
<dbReference type="AlphaFoldDB" id="A0A3S4CFK1"/>
<evidence type="ECO:0000313" key="3">
    <source>
        <dbReference type="Proteomes" id="UP000289200"/>
    </source>
</evidence>
<keyword evidence="1" id="KW-0614">Plasmid</keyword>
<name>A0A3S4CFK1_9BRAD</name>
<dbReference type="Gene3D" id="2.160.20.10">
    <property type="entry name" value="Single-stranded right-handed beta-helix, Pectin lyase-like"/>
    <property type="match status" value="1"/>
</dbReference>